<evidence type="ECO:0000259" key="2">
    <source>
        <dbReference type="PROSITE" id="PS50181"/>
    </source>
</evidence>
<evidence type="ECO:0000313" key="4">
    <source>
        <dbReference type="Proteomes" id="UP000799421"/>
    </source>
</evidence>
<proteinExistence type="predicted"/>
<dbReference type="Proteomes" id="UP000799421">
    <property type="component" value="Unassembled WGS sequence"/>
</dbReference>
<gene>
    <name evidence="3" type="ORF">K470DRAFT_258845</name>
</gene>
<name>A0A6A7BYA7_9PEZI</name>
<evidence type="ECO:0000256" key="1">
    <source>
        <dbReference type="SAM" id="SignalP"/>
    </source>
</evidence>
<dbReference type="EMBL" id="MU005992">
    <property type="protein sequence ID" value="KAF2859508.1"/>
    <property type="molecule type" value="Genomic_DNA"/>
</dbReference>
<dbReference type="Pfam" id="PF12937">
    <property type="entry name" value="F-box-like"/>
    <property type="match status" value="1"/>
</dbReference>
<keyword evidence="4" id="KW-1185">Reference proteome</keyword>
<sequence length="258" mass="28783">MSLATTTLTLVMASSLSTLPFELLQEITQHLDNNNDLKSLALTNKLFQLIAESSLYHSISFQTTAQLLRLLNSLKIQPTRAHNIRTIQVQTSSTEWDPHAISLENLLTQASQLRDLKFKSPVHDSTNTQPLATESWTNVPDSWLLSLNPFPNPPLNPNLTILTLRLAQPNWSCHHLSKPSAGSLFTHPTIIVLNLSHTHLPNLPQKEPKTKTKTPLKKLILSRVELSAPSLHAILSHPLALEYLYIGKPTPKNPHTPC</sequence>
<dbReference type="AlphaFoldDB" id="A0A6A7BYA7"/>
<dbReference type="InterPro" id="IPR001810">
    <property type="entry name" value="F-box_dom"/>
</dbReference>
<keyword evidence="1" id="KW-0732">Signal</keyword>
<feature type="domain" description="F-box" evidence="2">
    <location>
        <begin position="13"/>
        <end position="59"/>
    </location>
</feature>
<dbReference type="OrthoDB" id="3178870at2759"/>
<reference evidence="3" key="1">
    <citation type="journal article" date="2020" name="Stud. Mycol.">
        <title>101 Dothideomycetes genomes: a test case for predicting lifestyles and emergence of pathogens.</title>
        <authorList>
            <person name="Haridas S."/>
            <person name="Albert R."/>
            <person name="Binder M."/>
            <person name="Bloem J."/>
            <person name="Labutti K."/>
            <person name="Salamov A."/>
            <person name="Andreopoulos B."/>
            <person name="Baker S."/>
            <person name="Barry K."/>
            <person name="Bills G."/>
            <person name="Bluhm B."/>
            <person name="Cannon C."/>
            <person name="Castanera R."/>
            <person name="Culley D."/>
            <person name="Daum C."/>
            <person name="Ezra D."/>
            <person name="Gonzalez J."/>
            <person name="Henrissat B."/>
            <person name="Kuo A."/>
            <person name="Liang C."/>
            <person name="Lipzen A."/>
            <person name="Lutzoni F."/>
            <person name="Magnuson J."/>
            <person name="Mondo S."/>
            <person name="Nolan M."/>
            <person name="Ohm R."/>
            <person name="Pangilinan J."/>
            <person name="Park H.-J."/>
            <person name="Ramirez L."/>
            <person name="Alfaro M."/>
            <person name="Sun H."/>
            <person name="Tritt A."/>
            <person name="Yoshinaga Y."/>
            <person name="Zwiers L.-H."/>
            <person name="Turgeon B."/>
            <person name="Goodwin S."/>
            <person name="Spatafora J."/>
            <person name="Crous P."/>
            <person name="Grigoriev I."/>
        </authorList>
    </citation>
    <scope>NUCLEOTIDE SEQUENCE</scope>
    <source>
        <strain evidence="3">CBS 480.64</strain>
    </source>
</reference>
<feature type="signal peptide" evidence="1">
    <location>
        <begin position="1"/>
        <end position="18"/>
    </location>
</feature>
<protein>
    <recommendedName>
        <fullName evidence="2">F-box domain-containing protein</fullName>
    </recommendedName>
</protein>
<accession>A0A6A7BYA7</accession>
<feature type="chain" id="PRO_5025608588" description="F-box domain-containing protein" evidence="1">
    <location>
        <begin position="19"/>
        <end position="258"/>
    </location>
</feature>
<dbReference type="PROSITE" id="PS50181">
    <property type="entry name" value="FBOX"/>
    <property type="match status" value="1"/>
</dbReference>
<evidence type="ECO:0000313" key="3">
    <source>
        <dbReference type="EMBL" id="KAF2859508.1"/>
    </source>
</evidence>
<organism evidence="3 4">
    <name type="scientific">Piedraia hortae CBS 480.64</name>
    <dbReference type="NCBI Taxonomy" id="1314780"/>
    <lineage>
        <taxon>Eukaryota</taxon>
        <taxon>Fungi</taxon>
        <taxon>Dikarya</taxon>
        <taxon>Ascomycota</taxon>
        <taxon>Pezizomycotina</taxon>
        <taxon>Dothideomycetes</taxon>
        <taxon>Dothideomycetidae</taxon>
        <taxon>Capnodiales</taxon>
        <taxon>Piedraiaceae</taxon>
        <taxon>Piedraia</taxon>
    </lineage>
</organism>